<proteinExistence type="predicted"/>
<sequence>MWKLPRENQRGLLAAYHSFYTYWARYVLSTFLPMANTSGHSKKLTMNAVFFLAYCIGNILGPQCFRASKAPSYSKGHEGLPECPVVAIASIVSYGLLRRWENSCRDKAEQENMKLSGDAAYSDLTDKMRQSSRYTY</sequence>
<evidence type="ECO:0000313" key="3">
    <source>
        <dbReference type="Proteomes" id="UP001149079"/>
    </source>
</evidence>
<dbReference type="RefSeq" id="XP_056524486.1">
    <property type="nucleotide sequence ID" value="XM_056662373.1"/>
</dbReference>
<organism evidence="2 3">
    <name type="scientific">Penicillium bovifimosum</name>
    <dbReference type="NCBI Taxonomy" id="126998"/>
    <lineage>
        <taxon>Eukaryota</taxon>
        <taxon>Fungi</taxon>
        <taxon>Dikarya</taxon>
        <taxon>Ascomycota</taxon>
        <taxon>Pezizomycotina</taxon>
        <taxon>Eurotiomycetes</taxon>
        <taxon>Eurotiomycetidae</taxon>
        <taxon>Eurotiales</taxon>
        <taxon>Aspergillaceae</taxon>
        <taxon>Penicillium</taxon>
    </lineage>
</organism>
<dbReference type="AlphaFoldDB" id="A0A9W9HA15"/>
<reference evidence="2" key="2">
    <citation type="journal article" date="2023" name="IMA Fungus">
        <title>Comparative genomic study of the Penicillium genus elucidates a diverse pangenome and 15 lateral gene transfer events.</title>
        <authorList>
            <person name="Petersen C."/>
            <person name="Sorensen T."/>
            <person name="Nielsen M.R."/>
            <person name="Sondergaard T.E."/>
            <person name="Sorensen J.L."/>
            <person name="Fitzpatrick D.A."/>
            <person name="Frisvad J.C."/>
            <person name="Nielsen K.L."/>
        </authorList>
    </citation>
    <scope>NUCLEOTIDE SEQUENCE</scope>
    <source>
        <strain evidence="2">IBT 22155</strain>
    </source>
</reference>
<dbReference type="GeneID" id="81401543"/>
<keyword evidence="3" id="KW-1185">Reference proteome</keyword>
<name>A0A9W9HA15_9EURO</name>
<evidence type="ECO:0000313" key="2">
    <source>
        <dbReference type="EMBL" id="KAJ5142842.1"/>
    </source>
</evidence>
<keyword evidence="1" id="KW-0472">Membrane</keyword>
<dbReference type="EMBL" id="JAPQKL010000002">
    <property type="protein sequence ID" value="KAJ5142842.1"/>
    <property type="molecule type" value="Genomic_DNA"/>
</dbReference>
<evidence type="ECO:0000256" key="1">
    <source>
        <dbReference type="SAM" id="Phobius"/>
    </source>
</evidence>
<protein>
    <submittedName>
        <fullName evidence="2">Major facilitator superfamily domain general substrate transporter</fullName>
    </submittedName>
</protein>
<gene>
    <name evidence="2" type="ORF">N7515_001629</name>
</gene>
<feature type="transmembrane region" description="Helical" evidence="1">
    <location>
        <begin position="12"/>
        <end position="32"/>
    </location>
</feature>
<comment type="caution">
    <text evidence="2">The sequence shown here is derived from an EMBL/GenBank/DDBJ whole genome shotgun (WGS) entry which is preliminary data.</text>
</comment>
<feature type="transmembrane region" description="Helical" evidence="1">
    <location>
        <begin position="44"/>
        <end position="65"/>
    </location>
</feature>
<keyword evidence="1" id="KW-1133">Transmembrane helix</keyword>
<dbReference type="OrthoDB" id="6730379at2759"/>
<accession>A0A9W9HA15</accession>
<keyword evidence="1" id="KW-0812">Transmembrane</keyword>
<reference evidence="2" key="1">
    <citation type="submission" date="2022-11" db="EMBL/GenBank/DDBJ databases">
        <authorList>
            <person name="Petersen C."/>
        </authorList>
    </citation>
    <scope>NUCLEOTIDE SEQUENCE</scope>
    <source>
        <strain evidence="2">IBT 22155</strain>
    </source>
</reference>
<dbReference type="Proteomes" id="UP001149079">
    <property type="component" value="Unassembled WGS sequence"/>
</dbReference>